<dbReference type="EMBL" id="ML976276">
    <property type="protein sequence ID" value="KAF1935392.1"/>
    <property type="molecule type" value="Genomic_DNA"/>
</dbReference>
<accession>A0A6A5S5M5</accession>
<reference evidence="1" key="1">
    <citation type="journal article" date="2020" name="Stud. Mycol.">
        <title>101 Dothideomycetes genomes: a test case for predicting lifestyles and emergence of pathogens.</title>
        <authorList>
            <person name="Haridas S."/>
            <person name="Albert R."/>
            <person name="Binder M."/>
            <person name="Bloem J."/>
            <person name="Labutti K."/>
            <person name="Salamov A."/>
            <person name="Andreopoulos B."/>
            <person name="Baker S."/>
            <person name="Barry K."/>
            <person name="Bills G."/>
            <person name="Bluhm B."/>
            <person name="Cannon C."/>
            <person name="Castanera R."/>
            <person name="Culley D."/>
            <person name="Daum C."/>
            <person name="Ezra D."/>
            <person name="Gonzalez J."/>
            <person name="Henrissat B."/>
            <person name="Kuo A."/>
            <person name="Liang C."/>
            <person name="Lipzen A."/>
            <person name="Lutzoni F."/>
            <person name="Magnuson J."/>
            <person name="Mondo S."/>
            <person name="Nolan M."/>
            <person name="Ohm R."/>
            <person name="Pangilinan J."/>
            <person name="Park H.-J."/>
            <person name="Ramirez L."/>
            <person name="Alfaro M."/>
            <person name="Sun H."/>
            <person name="Tritt A."/>
            <person name="Yoshinaga Y."/>
            <person name="Zwiers L.-H."/>
            <person name="Turgeon B."/>
            <person name="Goodwin S."/>
            <person name="Spatafora J."/>
            <person name="Crous P."/>
            <person name="Grigoriev I."/>
        </authorList>
    </citation>
    <scope>NUCLEOTIDE SEQUENCE</scope>
    <source>
        <strain evidence="1">CBS 161.51</strain>
    </source>
</reference>
<keyword evidence="2" id="KW-1185">Reference proteome</keyword>
<name>A0A6A5S5M5_9PLEO</name>
<organism evidence="1 2">
    <name type="scientific">Clathrospora elynae</name>
    <dbReference type="NCBI Taxonomy" id="706981"/>
    <lineage>
        <taxon>Eukaryota</taxon>
        <taxon>Fungi</taxon>
        <taxon>Dikarya</taxon>
        <taxon>Ascomycota</taxon>
        <taxon>Pezizomycotina</taxon>
        <taxon>Dothideomycetes</taxon>
        <taxon>Pleosporomycetidae</taxon>
        <taxon>Pleosporales</taxon>
        <taxon>Diademaceae</taxon>
        <taxon>Clathrospora</taxon>
    </lineage>
</organism>
<protein>
    <recommendedName>
        <fullName evidence="3">Hemerythrin-like domain-containing protein</fullName>
    </recommendedName>
</protein>
<evidence type="ECO:0008006" key="3">
    <source>
        <dbReference type="Google" id="ProtNLM"/>
    </source>
</evidence>
<evidence type="ECO:0000313" key="2">
    <source>
        <dbReference type="Proteomes" id="UP000800038"/>
    </source>
</evidence>
<feature type="non-terminal residue" evidence="1">
    <location>
        <position position="1"/>
    </location>
</feature>
<dbReference type="Proteomes" id="UP000800038">
    <property type="component" value="Unassembled WGS sequence"/>
</dbReference>
<dbReference type="OrthoDB" id="58416at2759"/>
<dbReference type="AlphaFoldDB" id="A0A6A5S5M5"/>
<evidence type="ECO:0000313" key="1">
    <source>
        <dbReference type="EMBL" id="KAF1935392.1"/>
    </source>
</evidence>
<gene>
    <name evidence="1" type="ORF">EJ02DRAFT_361634</name>
</gene>
<proteinExistence type="predicted"/>
<sequence>VTPPADMLDLMFYITAWADTVHRHHSLEESLSFPQTEEFAQEAGQVYDMGVYGEEREVL</sequence>